<evidence type="ECO:0000313" key="3">
    <source>
        <dbReference type="Proteomes" id="UP000194000"/>
    </source>
</evidence>
<dbReference type="Proteomes" id="UP000194000">
    <property type="component" value="Unassembled WGS sequence"/>
</dbReference>
<reference evidence="2 3" key="1">
    <citation type="submission" date="2016-01" db="EMBL/GenBank/DDBJ databases">
        <title>The new phylogeny of the genus Mycobacterium.</title>
        <authorList>
            <person name="Tarcisio F."/>
            <person name="Conor M."/>
            <person name="Antonella G."/>
            <person name="Elisabetta G."/>
            <person name="Giulia F.S."/>
            <person name="Sara T."/>
            <person name="Anna F."/>
            <person name="Clotilde B."/>
            <person name="Roberto B."/>
            <person name="Veronica D.S."/>
            <person name="Fabio R."/>
            <person name="Monica P."/>
            <person name="Olivier J."/>
            <person name="Enrico T."/>
            <person name="Nicola S."/>
        </authorList>
    </citation>
    <scope>NUCLEOTIDE SEQUENCE [LARGE SCALE GENOMIC DNA]</scope>
    <source>
        <strain evidence="2 3">DSM 45731</strain>
    </source>
</reference>
<accession>A0A1X1V784</accession>
<dbReference type="AlphaFoldDB" id="A0A1X1V784"/>
<comment type="caution">
    <text evidence="2">The sequence shown here is derived from an EMBL/GenBank/DDBJ whole genome shotgun (WGS) entry which is preliminary data.</text>
</comment>
<keyword evidence="3" id="KW-1185">Reference proteome</keyword>
<evidence type="ECO:0000313" key="2">
    <source>
        <dbReference type="EMBL" id="ORV64889.1"/>
    </source>
</evidence>
<feature type="compositionally biased region" description="Basic and acidic residues" evidence="1">
    <location>
        <begin position="33"/>
        <end position="46"/>
    </location>
</feature>
<name>A0A1X1V784_9MYCO</name>
<feature type="region of interest" description="Disordered" evidence="1">
    <location>
        <begin position="31"/>
        <end position="55"/>
    </location>
</feature>
<gene>
    <name evidence="2" type="ORF">AWC06_04865</name>
</gene>
<protein>
    <submittedName>
        <fullName evidence="2">Uncharacterized protein</fullName>
    </submittedName>
</protein>
<sequence>MDGQHIRSAEQFVLGHIGRPGLLGGLAGQVRAPGDDVHAERRRDACHAGADPAQAQYAQHRPAELATDRRLPGTAAHGLAFVDDPAGGGQDQRPGQFDCRLQIASGGADVDAALLGGRDVDRSVERAGGRDHLQPRQPLDDTARQRCSLTHHAHHVEWHQPFDDGVWIGEVILEDGDVRARRHL</sequence>
<organism evidence="2 3">
    <name type="scientific">Mycobacterium fragae</name>
    <dbReference type="NCBI Taxonomy" id="1260918"/>
    <lineage>
        <taxon>Bacteria</taxon>
        <taxon>Bacillati</taxon>
        <taxon>Actinomycetota</taxon>
        <taxon>Actinomycetes</taxon>
        <taxon>Mycobacteriales</taxon>
        <taxon>Mycobacteriaceae</taxon>
        <taxon>Mycobacterium</taxon>
    </lineage>
</organism>
<evidence type="ECO:0000256" key="1">
    <source>
        <dbReference type="SAM" id="MobiDB-lite"/>
    </source>
</evidence>
<dbReference type="EMBL" id="LQOW01000002">
    <property type="protein sequence ID" value="ORV64889.1"/>
    <property type="molecule type" value="Genomic_DNA"/>
</dbReference>
<proteinExistence type="predicted"/>